<keyword evidence="2" id="KW-1185">Reference proteome</keyword>
<dbReference type="OrthoDB" id="5476371at2"/>
<comment type="caution">
    <text evidence="1">The sequence shown here is derived from an EMBL/GenBank/DDBJ whole genome shotgun (WGS) entry which is preliminary data.</text>
</comment>
<proteinExistence type="predicted"/>
<dbReference type="RefSeq" id="WP_141644436.1">
    <property type="nucleotide sequence ID" value="NZ_VIFM01000085.1"/>
</dbReference>
<dbReference type="EMBL" id="VIFM01000085">
    <property type="protein sequence ID" value="TQF13883.1"/>
    <property type="molecule type" value="Genomic_DNA"/>
</dbReference>
<dbReference type="Proteomes" id="UP000315369">
    <property type="component" value="Unassembled WGS sequence"/>
</dbReference>
<name>A0A540WY06_9BACT</name>
<evidence type="ECO:0000313" key="2">
    <source>
        <dbReference type="Proteomes" id="UP000315369"/>
    </source>
</evidence>
<gene>
    <name evidence="1" type="ORF">FJV41_21700</name>
</gene>
<accession>A0A540WY06</accession>
<dbReference type="AlphaFoldDB" id="A0A540WY06"/>
<protein>
    <submittedName>
        <fullName evidence="1">Uncharacterized protein</fullName>
    </submittedName>
</protein>
<evidence type="ECO:0000313" key="1">
    <source>
        <dbReference type="EMBL" id="TQF13883.1"/>
    </source>
</evidence>
<sequence length="242" mass="26376">MSTHADNEGRRLLSGEPLCEEGSYLQATLGGWFRLSESGAPVLLTVEHLLTPDPIRAASACLAVGGPPPRLRWQGEDAIVNRRPEGRWLCHATSGERVARVLASGVRPETGHQGPLDACIAAPVAPSLGSDEYPPLPWVPRVAEPREGSTVLKFTRRGGLRHGRILCVSESGDEVLVTSTSEQPFAVEGDSGALLIDVEARAAIGLHVGEVYMRYVKERQWAVLWRARPLPLLMKAFHLRPY</sequence>
<organism evidence="1 2">
    <name type="scientific">Myxococcus llanfairpwllgwyngyllgogerychwyrndrobwllllantysiliogogogochensis</name>
    <dbReference type="NCBI Taxonomy" id="2590453"/>
    <lineage>
        <taxon>Bacteria</taxon>
        <taxon>Pseudomonadati</taxon>
        <taxon>Myxococcota</taxon>
        <taxon>Myxococcia</taxon>
        <taxon>Myxococcales</taxon>
        <taxon>Cystobacterineae</taxon>
        <taxon>Myxococcaceae</taxon>
        <taxon>Myxococcus</taxon>
    </lineage>
</organism>
<reference evidence="1 2" key="1">
    <citation type="submission" date="2019-06" db="EMBL/GenBank/DDBJ databases">
        <authorList>
            <person name="Livingstone P."/>
            <person name="Whitworth D."/>
        </authorList>
    </citation>
    <scope>NUCLEOTIDE SEQUENCE [LARGE SCALE GENOMIC DNA]</scope>
    <source>
        <strain evidence="1 2">AM401</strain>
    </source>
</reference>